<organism evidence="1 2">
    <name type="scientific">Alternaria gaisen</name>
    <dbReference type="NCBI Taxonomy" id="167740"/>
    <lineage>
        <taxon>Eukaryota</taxon>
        <taxon>Fungi</taxon>
        <taxon>Dikarya</taxon>
        <taxon>Ascomycota</taxon>
        <taxon>Pezizomycotina</taxon>
        <taxon>Dothideomycetes</taxon>
        <taxon>Pleosporomycetidae</taxon>
        <taxon>Pleosporales</taxon>
        <taxon>Pleosporineae</taxon>
        <taxon>Pleosporaceae</taxon>
        <taxon>Alternaria</taxon>
        <taxon>Alternaria sect. Alternaria</taxon>
    </lineage>
</organism>
<evidence type="ECO:0000313" key="1">
    <source>
        <dbReference type="EMBL" id="KAB2107021.1"/>
    </source>
</evidence>
<reference evidence="1 2" key="1">
    <citation type="journal article" date="2019" name="bioRxiv">
        <title>Genomics, evolutionary history and diagnostics of the Alternaria alternata species group including apple and Asian pear pathotypes.</title>
        <authorList>
            <person name="Armitage A.D."/>
            <person name="Cockerton H.M."/>
            <person name="Sreenivasaprasad S."/>
            <person name="Woodhall J.W."/>
            <person name="Lane C.R."/>
            <person name="Harrison R.J."/>
            <person name="Clarkson J.P."/>
        </authorList>
    </citation>
    <scope>NUCLEOTIDE SEQUENCE [LARGE SCALE GENOMIC DNA]</scope>
    <source>
        <strain evidence="1 2">FERA 650</strain>
    </source>
</reference>
<gene>
    <name evidence="1" type="ORF">AG0111_0g4836</name>
</gene>
<name>A0ACB6FRK8_9PLEO</name>
<proteinExistence type="predicted"/>
<dbReference type="EMBL" id="PDWZ02000004">
    <property type="protein sequence ID" value="KAB2107021.1"/>
    <property type="molecule type" value="Genomic_DNA"/>
</dbReference>
<keyword evidence="2" id="KW-1185">Reference proteome</keyword>
<evidence type="ECO:0000313" key="2">
    <source>
        <dbReference type="Proteomes" id="UP000293547"/>
    </source>
</evidence>
<dbReference type="Proteomes" id="UP000293547">
    <property type="component" value="Unassembled WGS sequence"/>
</dbReference>
<accession>A0ACB6FRK8</accession>
<sequence length="107" mass="12165">MPSNLRSTSTQQQHDIKTKTFQNDIVNSVEQAFLLQAASDASGYKKVVVQLIHFINNDIIGVPALEKELGNVFKDIYHYEARYAVLGKDRSHASVTLEMNVNIFFHR</sequence>
<comment type="caution">
    <text evidence="1">The sequence shown here is derived from an EMBL/GenBank/DDBJ whole genome shotgun (WGS) entry which is preliminary data.</text>
</comment>
<protein>
    <submittedName>
        <fullName evidence="1">Uncharacterized protein</fullName>
    </submittedName>
</protein>